<dbReference type="RefSeq" id="WP_269315456.1">
    <property type="nucleotide sequence ID" value="NZ_CP098251.1"/>
</dbReference>
<evidence type="ECO:0000313" key="2">
    <source>
        <dbReference type="EMBL" id="WAV90355.1"/>
    </source>
</evidence>
<dbReference type="Gene3D" id="3.40.50.150">
    <property type="entry name" value="Vaccinia Virus protein VP39"/>
    <property type="match status" value="1"/>
</dbReference>
<dbReference type="GO" id="GO:0032259">
    <property type="term" value="P:methylation"/>
    <property type="evidence" value="ECO:0007669"/>
    <property type="project" value="UniProtKB-KW"/>
</dbReference>
<dbReference type="InterPro" id="IPR013216">
    <property type="entry name" value="Methyltransf_11"/>
</dbReference>
<gene>
    <name evidence="2" type="ORF">NB646_05640</name>
</gene>
<dbReference type="CDD" id="cd02440">
    <property type="entry name" value="AdoMet_MTases"/>
    <property type="match status" value="1"/>
</dbReference>
<protein>
    <submittedName>
        <fullName evidence="2">Class I SAM-dependent methyltransferase</fullName>
    </submittedName>
</protein>
<dbReference type="PANTHER" id="PTHR43591">
    <property type="entry name" value="METHYLTRANSFERASE"/>
    <property type="match status" value="1"/>
</dbReference>
<proteinExistence type="predicted"/>
<dbReference type="Proteomes" id="UP001164819">
    <property type="component" value="Chromosome"/>
</dbReference>
<sequence length="421" mass="46466">MWQRRERGDDDFLVRRPGPVVPGRCVGDRGRELVTVLCPDTGVGAGQKGMDSVVKGIRDTEAAGHGMWPEERRKRFPGIMEAAGFFWQGGFPFRMTGTGPGPAGEDEESPEPAGERMVFFCVGRMRMSAENAEIVRRSFSVQAENFGSDAMNFTNRDYLDDMVSRLDLAGTVAALEVAAGTCACACAVSPFVRTMTCLDVTDEMLEAGREYACQKGLDNMVFVRGDVCDLPFPDESFDLVLSRLAFHHFVDIDTPFREMRRVLKPEGKLVLIDMEAAGEECRDIRDGIERMRDVSHVRNLSRQEILALFEKYGLPVTYCGSRDVPVSLESWLGLTKVPEETGKRIAALMREDIRGGGKTGFEPYRDGDGRICFSQKWLMTVGIKKEQEKVLPGGGRIADGQGKPVLGRAGSCRPGEGAVLR</sequence>
<dbReference type="EMBL" id="CP098251">
    <property type="protein sequence ID" value="WAV90355.1"/>
    <property type="molecule type" value="Genomic_DNA"/>
</dbReference>
<keyword evidence="2" id="KW-0489">Methyltransferase</keyword>
<dbReference type="GO" id="GO:0008757">
    <property type="term" value="F:S-adenosylmethionine-dependent methyltransferase activity"/>
    <property type="evidence" value="ECO:0007669"/>
    <property type="project" value="InterPro"/>
</dbReference>
<dbReference type="Pfam" id="PF08241">
    <property type="entry name" value="Methyltransf_11"/>
    <property type="match status" value="1"/>
</dbReference>
<evidence type="ECO:0000259" key="1">
    <source>
        <dbReference type="Pfam" id="PF08241"/>
    </source>
</evidence>
<organism evidence="2">
    <name type="scientific">Oxalobacter aliiformigenes</name>
    <dbReference type="NCBI Taxonomy" id="2946593"/>
    <lineage>
        <taxon>Bacteria</taxon>
        <taxon>Pseudomonadati</taxon>
        <taxon>Pseudomonadota</taxon>
        <taxon>Betaproteobacteria</taxon>
        <taxon>Burkholderiales</taxon>
        <taxon>Oxalobacteraceae</taxon>
        <taxon>Oxalobacter</taxon>
    </lineage>
</organism>
<feature type="domain" description="Methyltransferase type 11" evidence="1">
    <location>
        <begin position="175"/>
        <end position="271"/>
    </location>
</feature>
<accession>A0A9E9LC72</accession>
<dbReference type="AlphaFoldDB" id="A0A9E9LC72"/>
<reference evidence="2" key="1">
    <citation type="journal article" date="2022" name="Front. Microbiol.">
        <title>New perspectives on an old grouping: The genomic and phenotypic variability of Oxalobacter formigenes and the implications for calcium oxalate stone prevention.</title>
        <authorList>
            <person name="Chmiel J.A."/>
            <person name="Carr C."/>
            <person name="Stuivenberg G.A."/>
            <person name="Venema R."/>
            <person name="Chanyi R.M."/>
            <person name="Al K.F."/>
            <person name="Giguere D."/>
            <person name="Say H."/>
            <person name="Akouris P.P."/>
            <person name="Dominguez Romero S.A."/>
            <person name="Kwong A."/>
            <person name="Tai V."/>
            <person name="Koval S.F."/>
            <person name="Razvi H."/>
            <person name="Bjazevic J."/>
            <person name="Burton J.P."/>
        </authorList>
    </citation>
    <scope>NUCLEOTIDE SEQUENCE</scope>
    <source>
        <strain evidence="2">OxK</strain>
    </source>
</reference>
<name>A0A9E9LC72_9BURK</name>
<dbReference type="InterPro" id="IPR029063">
    <property type="entry name" value="SAM-dependent_MTases_sf"/>
</dbReference>
<keyword evidence="2" id="KW-0808">Transferase</keyword>
<dbReference type="SUPFAM" id="SSF53335">
    <property type="entry name" value="S-adenosyl-L-methionine-dependent methyltransferases"/>
    <property type="match status" value="1"/>
</dbReference>